<evidence type="ECO:0000256" key="9">
    <source>
        <dbReference type="ARBA" id="ARBA00023136"/>
    </source>
</evidence>
<feature type="binding site" description="axial binding residue" evidence="12">
    <location>
        <position position="307"/>
    </location>
    <ligand>
        <name>heme</name>
        <dbReference type="ChEBI" id="CHEBI:30413"/>
    </ligand>
    <ligandPart>
        <name>Fe</name>
        <dbReference type="ChEBI" id="CHEBI:18248"/>
    </ligandPart>
</feature>
<comment type="catalytic activity">
    <reaction evidence="11">
        <text>Fe(II)-heme o + 2 A + H2O = Fe(II)-heme a + 2 AH2</text>
        <dbReference type="Rhea" id="RHEA:63388"/>
        <dbReference type="ChEBI" id="CHEBI:13193"/>
        <dbReference type="ChEBI" id="CHEBI:15377"/>
        <dbReference type="ChEBI" id="CHEBI:17499"/>
        <dbReference type="ChEBI" id="CHEBI:60530"/>
        <dbReference type="ChEBI" id="CHEBI:61715"/>
        <dbReference type="EC" id="1.17.99.9"/>
    </reaction>
    <physiologicalReaction direction="left-to-right" evidence="11">
        <dbReference type="Rhea" id="RHEA:63389"/>
    </physiologicalReaction>
</comment>
<comment type="function">
    <text evidence="12">Catalyzes the conversion of heme O to heme A by two successive hydroxylations of the methyl group at C8. The first hydroxylation forms heme I, the second hydroxylation results in an unstable dihydroxymethyl group, which spontaneously dehydrates, resulting in the formyl group of heme A.</text>
</comment>
<evidence type="ECO:0000256" key="3">
    <source>
        <dbReference type="ARBA" id="ARBA00022692"/>
    </source>
</evidence>
<protein>
    <recommendedName>
        <fullName evidence="12">Heme A synthase</fullName>
        <shortName evidence="12">HAS</shortName>
        <ecNumber evidence="12">1.17.99.9</ecNumber>
    </recommendedName>
    <alternativeName>
        <fullName evidence="12">Cytochrome aa3-controlling protein</fullName>
    </alternativeName>
</protein>
<reference evidence="13 14" key="1">
    <citation type="submission" date="2018-05" db="EMBL/GenBank/DDBJ databases">
        <title>Genome of Sphingosinicella humi QZX222.</title>
        <authorList>
            <person name="Qiao Z."/>
            <person name="Wang G."/>
        </authorList>
    </citation>
    <scope>NUCLEOTIDE SEQUENCE [LARGE SCALE GENOMIC DNA]</scope>
    <source>
        <strain evidence="13 14">QZX222</strain>
    </source>
</reference>
<comment type="similarity">
    <text evidence="12">Belongs to the COX15/CtaA family. Type 2 subfamily.</text>
</comment>
<evidence type="ECO:0000313" key="14">
    <source>
        <dbReference type="Proteomes" id="UP000245916"/>
    </source>
</evidence>
<evidence type="ECO:0000256" key="7">
    <source>
        <dbReference type="ARBA" id="ARBA00023004"/>
    </source>
</evidence>
<evidence type="ECO:0000256" key="8">
    <source>
        <dbReference type="ARBA" id="ARBA00023133"/>
    </source>
</evidence>
<feature type="transmembrane region" description="Helical" evidence="12">
    <location>
        <begin position="116"/>
        <end position="134"/>
    </location>
</feature>
<evidence type="ECO:0000256" key="10">
    <source>
        <dbReference type="ARBA" id="ARBA00044501"/>
    </source>
</evidence>
<accession>A0A2U2J658</accession>
<comment type="subunit">
    <text evidence="12">Interacts with CtaB.</text>
</comment>
<evidence type="ECO:0000256" key="11">
    <source>
        <dbReference type="ARBA" id="ARBA00048044"/>
    </source>
</evidence>
<sequence>MSNWLFAVAALVLLMIVVGGITRLTESGLSMVRWEPVSGAIPPLDAEAWQAEFDAYRQSPQYQQVNRGMTMAEFKEIFFWEYVHRLLGRIIGLAFALPLLWFWIKRAIPAGHGWRLLVLLGLGGLQGAIGWWMVASGLVDRPEVSHIRLAVHLLAALLIFAALIWAALDLRQLARDPDARPARMPTLAIWTLSILALQLLFGAYTAGLEAGYAFSSWPKMGDEWFPGGTPMLEPFVRNFVDNPIVVQFVHRWLAFAVAAVVGILAAEAWRRGKRTEAVVLVAAVLLQIVLGIVTLLTGVHIHVAVAHQGMAAILLGSVVWTAHRLGERRA</sequence>
<dbReference type="OrthoDB" id="9793156at2"/>
<feature type="transmembrane region" description="Helical" evidence="12">
    <location>
        <begin position="244"/>
        <end position="265"/>
    </location>
</feature>
<dbReference type="InterPro" id="IPR023754">
    <property type="entry name" value="HemeA_Synthase_type2"/>
</dbReference>
<keyword evidence="9 12" id="KW-0472">Membrane</keyword>
<dbReference type="GO" id="GO:0120547">
    <property type="term" value="F:heme A synthase activity"/>
    <property type="evidence" value="ECO:0007669"/>
    <property type="project" value="UniProtKB-EC"/>
</dbReference>
<dbReference type="PANTHER" id="PTHR23289">
    <property type="entry name" value="CYTOCHROME C OXIDASE ASSEMBLY PROTEIN COX15"/>
    <property type="match status" value="1"/>
</dbReference>
<evidence type="ECO:0000256" key="6">
    <source>
        <dbReference type="ARBA" id="ARBA00023002"/>
    </source>
</evidence>
<feature type="binding site" description="axial binding residue" evidence="12">
    <location>
        <position position="250"/>
    </location>
    <ligand>
        <name>heme</name>
        <dbReference type="ChEBI" id="CHEBI:30413"/>
    </ligand>
    <ligandPart>
        <name>Fe</name>
        <dbReference type="ChEBI" id="CHEBI:18248"/>
    </ligandPart>
</feature>
<dbReference type="InterPro" id="IPR003780">
    <property type="entry name" value="COX15/CtaA_fam"/>
</dbReference>
<dbReference type="HAMAP" id="MF_01665">
    <property type="entry name" value="HemeA_synth_type2"/>
    <property type="match status" value="1"/>
</dbReference>
<dbReference type="GO" id="GO:0016653">
    <property type="term" value="F:oxidoreductase activity, acting on NAD(P)H, heme protein as acceptor"/>
    <property type="evidence" value="ECO:0007669"/>
    <property type="project" value="TreeGrafter"/>
</dbReference>
<dbReference type="GO" id="GO:0005886">
    <property type="term" value="C:plasma membrane"/>
    <property type="evidence" value="ECO:0007669"/>
    <property type="project" value="UniProtKB-SubCell"/>
</dbReference>
<comment type="subcellular location">
    <subcellularLocation>
        <location evidence="12">Cell membrane</location>
        <topology evidence="12">Multi-pass membrane protein</topology>
    </subcellularLocation>
    <subcellularLocation>
        <location evidence="2">Membrane</location>
        <topology evidence="2">Multi-pass membrane protein</topology>
    </subcellularLocation>
</comment>
<feature type="transmembrane region" description="Helical" evidence="12">
    <location>
        <begin position="146"/>
        <end position="166"/>
    </location>
</feature>
<comment type="caution">
    <text evidence="13">The sequence shown here is derived from an EMBL/GenBank/DDBJ whole genome shotgun (WGS) entry which is preliminary data.</text>
</comment>
<dbReference type="AlphaFoldDB" id="A0A2U2J658"/>
<comment type="cofactor">
    <cofactor evidence="1 12">
        <name>heme b</name>
        <dbReference type="ChEBI" id="CHEBI:60344"/>
    </cofactor>
</comment>
<keyword evidence="12" id="KW-1003">Cell membrane</keyword>
<dbReference type="EC" id="1.17.99.9" evidence="12"/>
<evidence type="ECO:0000256" key="5">
    <source>
        <dbReference type="ARBA" id="ARBA00022989"/>
    </source>
</evidence>
<dbReference type="GO" id="GO:0046872">
    <property type="term" value="F:metal ion binding"/>
    <property type="evidence" value="ECO:0007669"/>
    <property type="project" value="UniProtKB-KW"/>
</dbReference>
<name>A0A2U2J658_9SPHN</name>
<dbReference type="PANTHER" id="PTHR23289:SF2">
    <property type="entry name" value="CYTOCHROME C OXIDASE ASSEMBLY PROTEIN COX15 HOMOLOG"/>
    <property type="match status" value="1"/>
</dbReference>
<comment type="caution">
    <text evidence="12">Lacks conserved residue(s) required for the propagation of feature annotation.</text>
</comment>
<organism evidence="13 14">
    <name type="scientific">Allosphingosinicella humi</name>
    <dbReference type="NCBI Taxonomy" id="2068657"/>
    <lineage>
        <taxon>Bacteria</taxon>
        <taxon>Pseudomonadati</taxon>
        <taxon>Pseudomonadota</taxon>
        <taxon>Alphaproteobacteria</taxon>
        <taxon>Sphingomonadales</taxon>
        <taxon>Sphingomonadaceae</taxon>
        <taxon>Allosphingosinicella</taxon>
    </lineage>
</organism>
<keyword evidence="4 12" id="KW-0479">Metal-binding</keyword>
<feature type="transmembrane region" description="Helical" evidence="12">
    <location>
        <begin position="277"/>
        <end position="299"/>
    </location>
</feature>
<evidence type="ECO:0000256" key="1">
    <source>
        <dbReference type="ARBA" id="ARBA00001970"/>
    </source>
</evidence>
<keyword evidence="7 12" id="KW-0408">Iron</keyword>
<dbReference type="EMBL" id="QFFF01000001">
    <property type="protein sequence ID" value="PWG03833.1"/>
    <property type="molecule type" value="Genomic_DNA"/>
</dbReference>
<keyword evidence="6 12" id="KW-0560">Oxidoreductase</keyword>
<dbReference type="UniPathway" id="UPA00269">
    <property type="reaction ID" value="UER00713"/>
</dbReference>
<dbReference type="Proteomes" id="UP000245916">
    <property type="component" value="Unassembled WGS sequence"/>
</dbReference>
<keyword evidence="3 12" id="KW-0812">Transmembrane</keyword>
<keyword evidence="8 12" id="KW-0350">Heme biosynthesis</keyword>
<evidence type="ECO:0000313" key="13">
    <source>
        <dbReference type="EMBL" id="PWG03833.1"/>
    </source>
</evidence>
<feature type="transmembrane region" description="Helical" evidence="12">
    <location>
        <begin position="86"/>
        <end position="104"/>
    </location>
</feature>
<comment type="pathway">
    <text evidence="10 12">Porphyrin-containing compound metabolism; heme A biosynthesis; heme A from heme O: step 1/1.</text>
</comment>
<dbReference type="Pfam" id="PF02628">
    <property type="entry name" value="COX15-CtaA"/>
    <property type="match status" value="1"/>
</dbReference>
<feature type="transmembrane region" description="Helical" evidence="12">
    <location>
        <begin position="305"/>
        <end position="322"/>
    </location>
</feature>
<evidence type="ECO:0000256" key="2">
    <source>
        <dbReference type="ARBA" id="ARBA00004141"/>
    </source>
</evidence>
<dbReference type="GO" id="GO:0006784">
    <property type="term" value="P:heme A biosynthetic process"/>
    <property type="evidence" value="ECO:0007669"/>
    <property type="project" value="UniProtKB-UniRule"/>
</dbReference>
<gene>
    <name evidence="12" type="primary">ctaA</name>
    <name evidence="13" type="ORF">DF286_04150</name>
</gene>
<evidence type="ECO:0000256" key="12">
    <source>
        <dbReference type="HAMAP-Rule" id="MF_01665"/>
    </source>
</evidence>
<feature type="transmembrane region" description="Helical" evidence="12">
    <location>
        <begin position="187"/>
        <end position="207"/>
    </location>
</feature>
<keyword evidence="5 12" id="KW-1133">Transmembrane helix</keyword>
<proteinExistence type="inferred from homology"/>
<evidence type="ECO:0000256" key="4">
    <source>
        <dbReference type="ARBA" id="ARBA00022723"/>
    </source>
</evidence>
<keyword evidence="14" id="KW-1185">Reference proteome</keyword>